<dbReference type="Gene3D" id="3.30.450.20">
    <property type="entry name" value="PAS domain"/>
    <property type="match status" value="2"/>
</dbReference>
<evidence type="ECO:0000256" key="1">
    <source>
        <dbReference type="ARBA" id="ARBA00023015"/>
    </source>
</evidence>
<dbReference type="SUPFAM" id="SSF55785">
    <property type="entry name" value="PYP-like sensor domain (PAS domain)"/>
    <property type="match status" value="1"/>
</dbReference>
<dbReference type="InterPro" id="IPR035965">
    <property type="entry name" value="PAS-like_dom_sf"/>
</dbReference>
<dbReference type="EMBL" id="CAJNOU010000007">
    <property type="protein sequence ID" value="CAF0797764.1"/>
    <property type="molecule type" value="Genomic_DNA"/>
</dbReference>
<dbReference type="GO" id="GO:0003700">
    <property type="term" value="F:DNA-binding transcription factor activity"/>
    <property type="evidence" value="ECO:0007669"/>
    <property type="project" value="InterPro"/>
</dbReference>
<evidence type="ECO:0000259" key="7">
    <source>
        <dbReference type="PROSITE" id="PS50888"/>
    </source>
</evidence>
<evidence type="ECO:0000259" key="6">
    <source>
        <dbReference type="PROSITE" id="PS50112"/>
    </source>
</evidence>
<dbReference type="GO" id="GO:0003677">
    <property type="term" value="F:DNA binding"/>
    <property type="evidence" value="ECO:0007669"/>
    <property type="project" value="UniProtKB-KW"/>
</dbReference>
<dbReference type="AlphaFoldDB" id="A0A813SJ63"/>
<feature type="compositionally biased region" description="Acidic residues" evidence="5">
    <location>
        <begin position="120"/>
        <end position="132"/>
    </location>
</feature>
<dbReference type="PROSITE" id="PS50888">
    <property type="entry name" value="BHLH"/>
    <property type="match status" value="1"/>
</dbReference>
<gene>
    <name evidence="9" type="ORF">FNK824_LOCUS21074</name>
    <name evidence="8" type="ORF">SEV965_LOCUS469</name>
</gene>
<dbReference type="InterPro" id="IPR000014">
    <property type="entry name" value="PAS"/>
</dbReference>
<dbReference type="GO" id="GO:0005667">
    <property type="term" value="C:transcription regulator complex"/>
    <property type="evidence" value="ECO:0007669"/>
    <property type="project" value="InterPro"/>
</dbReference>
<protein>
    <recommendedName>
        <fullName evidence="11">PAS domain-containing protein</fullName>
    </recommendedName>
</protein>
<organism evidence="8 10">
    <name type="scientific">Rotaria sordida</name>
    <dbReference type="NCBI Taxonomy" id="392033"/>
    <lineage>
        <taxon>Eukaryota</taxon>
        <taxon>Metazoa</taxon>
        <taxon>Spiralia</taxon>
        <taxon>Gnathifera</taxon>
        <taxon>Rotifera</taxon>
        <taxon>Eurotatoria</taxon>
        <taxon>Bdelloidea</taxon>
        <taxon>Philodinida</taxon>
        <taxon>Philodinidae</taxon>
        <taxon>Rotaria</taxon>
    </lineage>
</organism>
<dbReference type="PANTHER" id="PTHR23042">
    <property type="entry name" value="CIRCADIAN PROTEIN CLOCK/ARNT/BMAL/PAS"/>
    <property type="match status" value="1"/>
</dbReference>
<comment type="caution">
    <text evidence="8">The sequence shown here is derived from an EMBL/GenBank/DDBJ whole genome shotgun (WGS) entry which is preliminary data.</text>
</comment>
<dbReference type="PROSITE" id="PS50112">
    <property type="entry name" value="PAS"/>
    <property type="match status" value="1"/>
</dbReference>
<dbReference type="InterPro" id="IPR011598">
    <property type="entry name" value="bHLH_dom"/>
</dbReference>
<accession>A0A813SJ63</accession>
<dbReference type="PRINTS" id="PR00785">
    <property type="entry name" value="NCTRNSLOCATR"/>
</dbReference>
<dbReference type="CDD" id="cd00130">
    <property type="entry name" value="PAS"/>
    <property type="match status" value="1"/>
</dbReference>
<keyword evidence="4" id="KW-0539">Nucleus</keyword>
<dbReference type="GO" id="GO:0005634">
    <property type="term" value="C:nucleus"/>
    <property type="evidence" value="ECO:0007669"/>
    <property type="project" value="InterPro"/>
</dbReference>
<evidence type="ECO:0000313" key="10">
    <source>
        <dbReference type="Proteomes" id="UP000663889"/>
    </source>
</evidence>
<dbReference type="GO" id="GO:0046983">
    <property type="term" value="F:protein dimerization activity"/>
    <property type="evidence" value="ECO:0007669"/>
    <property type="project" value="InterPro"/>
</dbReference>
<feature type="compositionally biased region" description="Polar residues" evidence="5">
    <location>
        <begin position="36"/>
        <end position="60"/>
    </location>
</feature>
<feature type="compositionally biased region" description="Polar residues" evidence="5">
    <location>
        <begin position="69"/>
        <end position="119"/>
    </location>
</feature>
<keyword evidence="1" id="KW-0805">Transcription regulation</keyword>
<keyword evidence="2" id="KW-0238">DNA-binding</keyword>
<dbReference type="Proteomes" id="UP000663874">
    <property type="component" value="Unassembled WGS sequence"/>
</dbReference>
<dbReference type="Proteomes" id="UP000663889">
    <property type="component" value="Unassembled WGS sequence"/>
</dbReference>
<evidence type="ECO:0000313" key="8">
    <source>
        <dbReference type="EMBL" id="CAF0797764.1"/>
    </source>
</evidence>
<evidence type="ECO:0000313" key="9">
    <source>
        <dbReference type="EMBL" id="CAF3910616.1"/>
    </source>
</evidence>
<sequence length="523" mass="59283">MQNPLQFYSEYNSYPIEDVFHSNAPDASIDSDIFGLSSSTPIGANQTSTISPSTSSGVTRSNKRKATTDTDVSYSPASIYSENSNYSDASYPTLSRQSTDFSRNLSSGRSGKITTSAEEGSSDDNDDDEDTDNVARKREKHTLVEAHRRALEKAHFRELSMLITNRNDSKSTKLHHLDLLKIAAEEISKMNLRHKNDPLRPSNLTDNELNFLTIEASNSFLFVTTVEPSSFHVIYVTDAINRILNVTCEQWLGQNFLSFIHPDDFIRYRSQLTALNQRMGMTIHLECRLKQGNNDTYSSVIIDGMTKRIDNSLKPVQAANTSGFPAFVGICHLPLITKYSETNMRLYKNPQLCTFCCRCSPNDWKIFLVDRSVSTLPSISYDLFRQKSILDFIHTNEQAHVHQALLRSITTSTNETITCNFIHPTLQTSILMTLEIKSFFNTITHQPDFIELTFRSLTNPLDTKLATSLFDFIDDTQEIDKLLESDSSVSIQQTMGEQFNNNPTTQTTSYYYPNGWPTKHEQF</sequence>
<dbReference type="EMBL" id="CAJOBE010003983">
    <property type="protein sequence ID" value="CAF3910616.1"/>
    <property type="molecule type" value="Genomic_DNA"/>
</dbReference>
<reference evidence="8" key="1">
    <citation type="submission" date="2021-02" db="EMBL/GenBank/DDBJ databases">
        <authorList>
            <person name="Nowell W R."/>
        </authorList>
    </citation>
    <scope>NUCLEOTIDE SEQUENCE</scope>
</reference>
<evidence type="ECO:0000256" key="3">
    <source>
        <dbReference type="ARBA" id="ARBA00023163"/>
    </source>
</evidence>
<keyword evidence="3" id="KW-0804">Transcription</keyword>
<dbReference type="InterPro" id="IPR050933">
    <property type="entry name" value="Circadian_TF"/>
</dbReference>
<name>A0A813SJ63_9BILA</name>
<feature type="domain" description="PAS" evidence="6">
    <location>
        <begin position="214"/>
        <end position="264"/>
    </location>
</feature>
<evidence type="ECO:0000256" key="4">
    <source>
        <dbReference type="ARBA" id="ARBA00023242"/>
    </source>
</evidence>
<evidence type="ECO:0000256" key="2">
    <source>
        <dbReference type="ARBA" id="ARBA00023125"/>
    </source>
</evidence>
<dbReference type="SMART" id="SM00091">
    <property type="entry name" value="PAS"/>
    <property type="match status" value="2"/>
</dbReference>
<dbReference type="InterPro" id="IPR001067">
    <property type="entry name" value="Nuc_translocat"/>
</dbReference>
<feature type="region of interest" description="Disordered" evidence="5">
    <location>
        <begin position="36"/>
        <end position="139"/>
    </location>
</feature>
<evidence type="ECO:0008006" key="11">
    <source>
        <dbReference type="Google" id="ProtNLM"/>
    </source>
</evidence>
<dbReference type="GO" id="GO:0005737">
    <property type="term" value="C:cytoplasm"/>
    <property type="evidence" value="ECO:0007669"/>
    <property type="project" value="InterPro"/>
</dbReference>
<evidence type="ECO:0000256" key="5">
    <source>
        <dbReference type="SAM" id="MobiDB-lite"/>
    </source>
</evidence>
<feature type="domain" description="BHLH" evidence="7">
    <location>
        <begin position="136"/>
        <end position="190"/>
    </location>
</feature>
<proteinExistence type="predicted"/>